<feature type="region of interest" description="Disordered" evidence="2">
    <location>
        <begin position="69"/>
        <end position="95"/>
    </location>
</feature>
<dbReference type="InterPro" id="IPR053175">
    <property type="entry name" value="DHMBA_Reg_Transcription_Factor"/>
</dbReference>
<dbReference type="PANTHER" id="PTHR38791">
    <property type="entry name" value="ZN(II)2CYS6 TRANSCRIPTION FACTOR (EUROFUNG)-RELATED-RELATED"/>
    <property type="match status" value="1"/>
</dbReference>
<dbReference type="AlphaFoldDB" id="A0A1L7XVX8"/>
<name>A0A1L7XVX8_9HELO</name>
<reference evidence="3 4" key="1">
    <citation type="submission" date="2016-03" db="EMBL/GenBank/DDBJ databases">
        <authorList>
            <person name="Ploux O."/>
        </authorList>
    </citation>
    <scope>NUCLEOTIDE SEQUENCE [LARGE SCALE GENOMIC DNA]</scope>
    <source>
        <strain evidence="3 4">UAMH 11012</strain>
    </source>
</reference>
<keyword evidence="1" id="KW-0539">Nucleus</keyword>
<dbReference type="CDD" id="cd00067">
    <property type="entry name" value="GAL4"/>
    <property type="match status" value="1"/>
</dbReference>
<gene>
    <name evidence="3" type="ORF">PAC_19112</name>
</gene>
<dbReference type="InterPro" id="IPR001138">
    <property type="entry name" value="Zn2Cys6_DnaBD"/>
</dbReference>
<dbReference type="EMBL" id="FJOG01000067">
    <property type="protein sequence ID" value="CZR69212.1"/>
    <property type="molecule type" value="Genomic_DNA"/>
</dbReference>
<dbReference type="GO" id="GO:0008270">
    <property type="term" value="F:zinc ion binding"/>
    <property type="evidence" value="ECO:0007669"/>
    <property type="project" value="InterPro"/>
</dbReference>
<proteinExistence type="predicted"/>
<dbReference type="InterPro" id="IPR021858">
    <property type="entry name" value="Fun_TF"/>
</dbReference>
<dbReference type="Proteomes" id="UP000184330">
    <property type="component" value="Unassembled WGS sequence"/>
</dbReference>
<protein>
    <submittedName>
        <fullName evidence="3">Related to negative acting factor</fullName>
    </submittedName>
</protein>
<dbReference type="PANTHER" id="PTHR38791:SF5">
    <property type="entry name" value="TRANSCRIPTION FACTOR DBAG-RELATED"/>
    <property type="match status" value="1"/>
</dbReference>
<dbReference type="STRING" id="576137.A0A1L7XVX8"/>
<dbReference type="GO" id="GO:0000981">
    <property type="term" value="F:DNA-binding transcription factor activity, RNA polymerase II-specific"/>
    <property type="evidence" value="ECO:0007669"/>
    <property type="project" value="InterPro"/>
</dbReference>
<evidence type="ECO:0000313" key="3">
    <source>
        <dbReference type="EMBL" id="CZR69212.1"/>
    </source>
</evidence>
<organism evidence="3 4">
    <name type="scientific">Phialocephala subalpina</name>
    <dbReference type="NCBI Taxonomy" id="576137"/>
    <lineage>
        <taxon>Eukaryota</taxon>
        <taxon>Fungi</taxon>
        <taxon>Dikarya</taxon>
        <taxon>Ascomycota</taxon>
        <taxon>Pezizomycotina</taxon>
        <taxon>Leotiomycetes</taxon>
        <taxon>Helotiales</taxon>
        <taxon>Mollisiaceae</taxon>
        <taxon>Phialocephala</taxon>
        <taxon>Phialocephala fortinii species complex</taxon>
    </lineage>
</organism>
<keyword evidence="4" id="KW-1185">Reference proteome</keyword>
<accession>A0A1L7XVX8</accession>
<sequence>MQGQEDSSKLRLLLDSPNFRSTAVKVLADKLQCDKQTPSCGQCIRASRPCPGYRSQIDLMFRNESDSVIGKAKAREKTKAKPKSPPKSEPLPFDPAQEFDEIINVKTAEPEVAEFPPWDLATSQDFFFQPMLPNYAMSPSLEERGLAYFNTLSPTWLRDASLLDDLSQTNADDHLLASMSAVGLASFSNSVHAPELMVRARKDYVHALQLTNTALRSPKEAKKDSTLFAVMILGIYETITGSNERSLAAWTEHINGAATLVKLRGRDQFKTAAGKSMFMQVTSSLMLSCVQRTVPMPQHILDLRKEAAKFGAVDPENPGFRLSDVIIDFTIFRSDVRDCKIVGPRAIIERALEIDKNFIAIFEKPPENWQYETVYTDKTPHLIWNGSYHVYKEIWIAHLYNGMRTCRILLHEMIRDQLLAASTAMTPIFSTSEIIIQGESSVAIMLEMQAQILASIPHDHNPSLNTTAGLLEGSRTYFILWPLYLVGGMDLTTEPVRKWAIARLRHIGESVGIRQALVVANYLESNTHILVWETKLNPRNWKDALSDENGEPVWEEVSPEYRDSRGQWRKKVVRNDEGMKLFHYHVQEGVIPPST</sequence>
<dbReference type="Pfam" id="PF11951">
    <property type="entry name" value="Fungal_trans_2"/>
    <property type="match status" value="1"/>
</dbReference>
<evidence type="ECO:0000313" key="4">
    <source>
        <dbReference type="Proteomes" id="UP000184330"/>
    </source>
</evidence>
<dbReference type="OrthoDB" id="5429770at2759"/>
<evidence type="ECO:0000256" key="1">
    <source>
        <dbReference type="ARBA" id="ARBA00023242"/>
    </source>
</evidence>
<evidence type="ECO:0000256" key="2">
    <source>
        <dbReference type="SAM" id="MobiDB-lite"/>
    </source>
</evidence>